<dbReference type="GO" id="GO:0051083">
    <property type="term" value="P:'de novo' cotranslational protein folding"/>
    <property type="evidence" value="ECO:0007669"/>
    <property type="project" value="TreeGrafter"/>
</dbReference>
<gene>
    <name evidence="12" type="primary">tig</name>
    <name evidence="16" type="ORF">IT779_12545</name>
</gene>
<reference evidence="16" key="1">
    <citation type="submission" date="2020-11" db="EMBL/GenBank/DDBJ databases">
        <title>Nocardia NEAU-351.nov., a novel actinomycete isolated from the cow dung.</title>
        <authorList>
            <person name="Zhang X."/>
        </authorList>
    </citation>
    <scope>NUCLEOTIDE SEQUENCE</scope>
    <source>
        <strain evidence="16">NEAU-351</strain>
    </source>
</reference>
<dbReference type="Pfam" id="PF05697">
    <property type="entry name" value="Trigger_N"/>
    <property type="match status" value="1"/>
</dbReference>
<dbReference type="PROSITE" id="PS50059">
    <property type="entry name" value="FKBP_PPIASE"/>
    <property type="match status" value="1"/>
</dbReference>
<keyword evidence="9 12" id="KW-0413">Isomerase</keyword>
<evidence type="ECO:0000256" key="9">
    <source>
        <dbReference type="ARBA" id="ARBA00023235"/>
    </source>
</evidence>
<evidence type="ECO:0000256" key="2">
    <source>
        <dbReference type="ARBA" id="ARBA00005464"/>
    </source>
</evidence>
<comment type="subcellular location">
    <subcellularLocation>
        <location evidence="12">Cytoplasm</location>
    </subcellularLocation>
    <text evidence="12">About half TF is bound to the ribosome near the polypeptide exit tunnel while the other half is free in the cytoplasm.</text>
</comment>
<dbReference type="AlphaFoldDB" id="A0A931N3F8"/>
<dbReference type="PIRSF" id="PIRSF003095">
    <property type="entry name" value="Trigger_factor"/>
    <property type="match status" value="1"/>
</dbReference>
<evidence type="ECO:0000256" key="4">
    <source>
        <dbReference type="ARBA" id="ARBA00016902"/>
    </source>
</evidence>
<comment type="domain">
    <text evidence="12">Consists of 3 domains; the N-terminus binds the ribosome, the middle domain has PPIase activity, while the C-terminus has intrinsic chaperone activity on its own.</text>
</comment>
<dbReference type="Pfam" id="PF05698">
    <property type="entry name" value="Trigger_C"/>
    <property type="match status" value="1"/>
</dbReference>
<dbReference type="GO" id="GO:0044183">
    <property type="term" value="F:protein folding chaperone"/>
    <property type="evidence" value="ECO:0007669"/>
    <property type="project" value="TreeGrafter"/>
</dbReference>
<evidence type="ECO:0000256" key="13">
    <source>
        <dbReference type="PROSITE-ProRule" id="PRU00277"/>
    </source>
</evidence>
<dbReference type="NCBIfam" id="TIGR00115">
    <property type="entry name" value="tig"/>
    <property type="match status" value="1"/>
</dbReference>
<keyword evidence="5 12" id="KW-0963">Cytoplasm</keyword>
<dbReference type="GO" id="GO:0043022">
    <property type="term" value="F:ribosome binding"/>
    <property type="evidence" value="ECO:0007669"/>
    <property type="project" value="TreeGrafter"/>
</dbReference>
<dbReference type="InterPro" id="IPR036611">
    <property type="entry name" value="Trigger_fac_ribosome-bd_sf"/>
</dbReference>
<dbReference type="Gene3D" id="1.10.3120.10">
    <property type="entry name" value="Trigger factor, C-terminal domain"/>
    <property type="match status" value="1"/>
</dbReference>
<dbReference type="GO" id="GO:0043335">
    <property type="term" value="P:protein unfolding"/>
    <property type="evidence" value="ECO:0007669"/>
    <property type="project" value="TreeGrafter"/>
</dbReference>
<evidence type="ECO:0000256" key="5">
    <source>
        <dbReference type="ARBA" id="ARBA00022490"/>
    </source>
</evidence>
<evidence type="ECO:0000256" key="10">
    <source>
        <dbReference type="ARBA" id="ARBA00023306"/>
    </source>
</evidence>
<name>A0A931N3F8_9NOCA</name>
<dbReference type="Gene3D" id="3.10.50.40">
    <property type="match status" value="1"/>
</dbReference>
<keyword evidence="17" id="KW-1185">Reference proteome</keyword>
<dbReference type="EMBL" id="JADMLG010000004">
    <property type="protein sequence ID" value="MBH0777111.1"/>
    <property type="molecule type" value="Genomic_DNA"/>
</dbReference>
<dbReference type="InterPro" id="IPR037041">
    <property type="entry name" value="Trigger_fac_C_sf"/>
</dbReference>
<evidence type="ECO:0000313" key="17">
    <source>
        <dbReference type="Proteomes" id="UP000655751"/>
    </source>
</evidence>
<evidence type="ECO:0000256" key="7">
    <source>
        <dbReference type="ARBA" id="ARBA00023110"/>
    </source>
</evidence>
<evidence type="ECO:0000256" key="6">
    <source>
        <dbReference type="ARBA" id="ARBA00022618"/>
    </source>
</evidence>
<keyword evidence="8 12" id="KW-0143">Chaperone</keyword>
<dbReference type="GO" id="GO:0051301">
    <property type="term" value="P:cell division"/>
    <property type="evidence" value="ECO:0007669"/>
    <property type="project" value="UniProtKB-KW"/>
</dbReference>
<dbReference type="SUPFAM" id="SSF54534">
    <property type="entry name" value="FKBP-like"/>
    <property type="match status" value="1"/>
</dbReference>
<dbReference type="GO" id="GO:0003755">
    <property type="term" value="F:peptidyl-prolyl cis-trans isomerase activity"/>
    <property type="evidence" value="ECO:0007669"/>
    <property type="project" value="UniProtKB-UniRule"/>
</dbReference>
<comment type="caution">
    <text evidence="16">The sequence shown here is derived from an EMBL/GenBank/DDBJ whole genome shotgun (WGS) entry which is preliminary data.</text>
</comment>
<dbReference type="PANTHER" id="PTHR30560:SF3">
    <property type="entry name" value="TRIGGER FACTOR-LIKE PROTEIN TIG, CHLOROPLASTIC"/>
    <property type="match status" value="1"/>
</dbReference>
<organism evidence="16 17">
    <name type="scientific">Nocardia bovistercoris</name>
    <dbReference type="NCBI Taxonomy" id="2785916"/>
    <lineage>
        <taxon>Bacteria</taxon>
        <taxon>Bacillati</taxon>
        <taxon>Actinomycetota</taxon>
        <taxon>Actinomycetes</taxon>
        <taxon>Mycobacteriales</taxon>
        <taxon>Nocardiaceae</taxon>
        <taxon>Nocardia</taxon>
    </lineage>
</organism>
<dbReference type="InterPro" id="IPR001179">
    <property type="entry name" value="PPIase_FKBP_dom"/>
</dbReference>
<keyword evidence="6 12" id="KW-0132">Cell division</keyword>
<dbReference type="Pfam" id="PF00254">
    <property type="entry name" value="FKBP_C"/>
    <property type="match status" value="1"/>
</dbReference>
<accession>A0A931N3F8</accession>
<dbReference type="Proteomes" id="UP000655751">
    <property type="component" value="Unassembled WGS sequence"/>
</dbReference>
<evidence type="ECO:0000256" key="1">
    <source>
        <dbReference type="ARBA" id="ARBA00000971"/>
    </source>
</evidence>
<evidence type="ECO:0000256" key="8">
    <source>
        <dbReference type="ARBA" id="ARBA00023186"/>
    </source>
</evidence>
<dbReference type="PANTHER" id="PTHR30560">
    <property type="entry name" value="TRIGGER FACTOR CHAPERONE AND PEPTIDYL-PROLYL CIS/TRANS ISOMERASE"/>
    <property type="match status" value="1"/>
</dbReference>
<comment type="function">
    <text evidence="12">Involved in protein export. Acts as a chaperone by maintaining the newly synthesized protein in an open conformation. Functions as a peptidyl-prolyl cis-trans isomerase.</text>
</comment>
<feature type="domain" description="PPIase FKBP-type" evidence="15">
    <location>
        <begin position="164"/>
        <end position="217"/>
    </location>
</feature>
<dbReference type="InterPro" id="IPR027304">
    <property type="entry name" value="Trigger_fact/SurA_dom_sf"/>
</dbReference>
<protein>
    <recommendedName>
        <fullName evidence="4 12">Trigger factor</fullName>
        <shortName evidence="12">TF</shortName>
        <ecNumber evidence="3 12">5.2.1.8</ecNumber>
    </recommendedName>
    <alternativeName>
        <fullName evidence="11 12">PPIase</fullName>
    </alternativeName>
</protein>
<evidence type="ECO:0000313" key="16">
    <source>
        <dbReference type="EMBL" id="MBH0777111.1"/>
    </source>
</evidence>
<dbReference type="GO" id="GO:0005737">
    <property type="term" value="C:cytoplasm"/>
    <property type="evidence" value="ECO:0007669"/>
    <property type="project" value="UniProtKB-SubCell"/>
</dbReference>
<keyword evidence="10 12" id="KW-0131">Cell cycle</keyword>
<dbReference type="FunFam" id="3.10.50.40:FF:000019">
    <property type="entry name" value="Trigger factor"/>
    <property type="match status" value="1"/>
</dbReference>
<dbReference type="InterPro" id="IPR008881">
    <property type="entry name" value="Trigger_fac_ribosome-bd_bac"/>
</dbReference>
<proteinExistence type="inferred from homology"/>
<dbReference type="InterPro" id="IPR005215">
    <property type="entry name" value="Trig_fac"/>
</dbReference>
<evidence type="ECO:0000256" key="11">
    <source>
        <dbReference type="ARBA" id="ARBA00029986"/>
    </source>
</evidence>
<evidence type="ECO:0000256" key="3">
    <source>
        <dbReference type="ARBA" id="ARBA00013194"/>
    </source>
</evidence>
<comment type="similarity">
    <text evidence="2 12 14">Belongs to the FKBP-type PPIase family. Tig subfamily.</text>
</comment>
<evidence type="ECO:0000256" key="12">
    <source>
        <dbReference type="HAMAP-Rule" id="MF_00303"/>
    </source>
</evidence>
<dbReference type="EC" id="5.2.1.8" evidence="3 12"/>
<dbReference type="InterPro" id="IPR046357">
    <property type="entry name" value="PPIase_dom_sf"/>
</dbReference>
<sequence>MSVKSTVEQLSPTRVRINVEVPFEELKPDFDRAYKALAQQVRIPGFRPGKAPARLLEARLGRGAILEQVVNDALPGRYSEAVTTSEVKVIGQPEIEITKIEDGQELAFTAEVDVRPEITLPDFGGIEVTVDAFTIEDSDIDAQLQSLRQRFGTLTGVERAVQDGDFVSIDLSATVDGEEVREASTTGLSHEVGSGQLIAGLDEALVGLSAGESKEFTSELVAGEHAGKDAVITVTVQNVKERELPEADDEFAQLASEFDTLDELKEDLKGRVERVKKVEQAGSIRDKVLETLLEQVEVPLPEAVVQAEIDAVTHDAVHGFDHDEAKLAEALEAQGSSREEFDKDTKESAEKSVKTQLLLDAVAEAENTQVGQEELTERILFQSQRYGMAPEQFIQQVQQAGQLGAIFADVRRGKALAGVVGQVKVTDSTGAVVDTTEMFGGKDDSESADVEAADDVVIEAQADEADAAQ</sequence>
<dbReference type="SUPFAM" id="SSF102735">
    <property type="entry name" value="Trigger factor ribosome-binding domain"/>
    <property type="match status" value="1"/>
</dbReference>
<dbReference type="GO" id="GO:0015031">
    <property type="term" value="P:protein transport"/>
    <property type="evidence" value="ECO:0007669"/>
    <property type="project" value="UniProtKB-UniRule"/>
</dbReference>
<dbReference type="SUPFAM" id="SSF109998">
    <property type="entry name" value="Triger factor/SurA peptide-binding domain-like"/>
    <property type="match status" value="1"/>
</dbReference>
<comment type="catalytic activity">
    <reaction evidence="1 12 13">
        <text>[protein]-peptidylproline (omega=180) = [protein]-peptidylproline (omega=0)</text>
        <dbReference type="Rhea" id="RHEA:16237"/>
        <dbReference type="Rhea" id="RHEA-COMP:10747"/>
        <dbReference type="Rhea" id="RHEA-COMP:10748"/>
        <dbReference type="ChEBI" id="CHEBI:83833"/>
        <dbReference type="ChEBI" id="CHEBI:83834"/>
        <dbReference type="EC" id="5.2.1.8"/>
    </reaction>
</comment>
<evidence type="ECO:0000256" key="14">
    <source>
        <dbReference type="RuleBase" id="RU003914"/>
    </source>
</evidence>
<dbReference type="Gene3D" id="3.30.70.1050">
    <property type="entry name" value="Trigger factor ribosome-binding domain"/>
    <property type="match status" value="1"/>
</dbReference>
<evidence type="ECO:0000259" key="15">
    <source>
        <dbReference type="PROSITE" id="PS50059"/>
    </source>
</evidence>
<dbReference type="RefSeq" id="WP_196149431.1">
    <property type="nucleotide sequence ID" value="NZ_JADMLG010000004.1"/>
</dbReference>
<dbReference type="InterPro" id="IPR008880">
    <property type="entry name" value="Trigger_fac_C"/>
</dbReference>
<dbReference type="HAMAP" id="MF_00303">
    <property type="entry name" value="Trigger_factor_Tig"/>
    <property type="match status" value="1"/>
</dbReference>
<keyword evidence="7 12" id="KW-0697">Rotamase</keyword>